<evidence type="ECO:0000313" key="1">
    <source>
        <dbReference type="EMBL" id="MBN8121104.1"/>
    </source>
</evidence>
<dbReference type="AlphaFoldDB" id="A0AAW4H9C0"/>
<reference evidence="1" key="1">
    <citation type="submission" date="2021-03" db="EMBL/GenBank/DDBJ databases">
        <title>Study of the foodborne Vibrio vulnificus isolates from China.</title>
        <authorList>
            <person name="Zheng Z."/>
            <person name="Ye L."/>
        </authorList>
    </citation>
    <scope>NUCLEOTIDE SEQUENCE</scope>
    <source>
        <strain evidence="1">Vv1582</strain>
    </source>
</reference>
<accession>A0AAW4H9C0</accession>
<protein>
    <recommendedName>
        <fullName evidence="3">Alpha/beta hydrolase</fullName>
    </recommendedName>
</protein>
<organism evidence="1 2">
    <name type="scientific">Vibrio vulnificus</name>
    <dbReference type="NCBI Taxonomy" id="672"/>
    <lineage>
        <taxon>Bacteria</taxon>
        <taxon>Pseudomonadati</taxon>
        <taxon>Pseudomonadota</taxon>
        <taxon>Gammaproteobacteria</taxon>
        <taxon>Vibrionales</taxon>
        <taxon>Vibrionaceae</taxon>
        <taxon>Vibrio</taxon>
    </lineage>
</organism>
<dbReference type="Proteomes" id="UP000664056">
    <property type="component" value="Unassembled WGS sequence"/>
</dbReference>
<gene>
    <name evidence="1" type="ORF">J0J18_05125</name>
</gene>
<dbReference type="RefSeq" id="WP_039541154.1">
    <property type="nucleotide sequence ID" value="NZ_CP046833.1"/>
</dbReference>
<proteinExistence type="predicted"/>
<evidence type="ECO:0000313" key="2">
    <source>
        <dbReference type="Proteomes" id="UP000664056"/>
    </source>
</evidence>
<name>A0AAW4H9C0_VIBVL</name>
<dbReference type="SUPFAM" id="SSF53474">
    <property type="entry name" value="alpha/beta-Hydrolases"/>
    <property type="match status" value="1"/>
</dbReference>
<comment type="caution">
    <text evidence="1">The sequence shown here is derived from an EMBL/GenBank/DDBJ whole genome shotgun (WGS) entry which is preliminary data.</text>
</comment>
<dbReference type="Gene3D" id="3.40.50.1820">
    <property type="entry name" value="alpha/beta hydrolase"/>
    <property type="match status" value="1"/>
</dbReference>
<dbReference type="EMBL" id="JAFKOQ010000002">
    <property type="protein sequence ID" value="MBN8121104.1"/>
    <property type="molecule type" value="Genomic_DNA"/>
</dbReference>
<sequence length="311" mass="35508">MAKRILFIHGRAPKPDKNDLQTLWFNAIEHGLQRDYGESRVQAFKQIEKRFIYYGDLSNELLEAPTEHPQSRIDALDKLKQYPRNGFTKTNYKKVSKAGFLAEALADTFSAVLGHLKLAEPLITSVAPDMAHYWNEDSYYGSDLRSRLTKELKEALDSGDEVMMVAHSLGSMISYDCLWKLSHYGEYRHDYGAEKKVDLLVTLGSPLGDENVKARLKGSSLSGKKRYPLNLHQWCNISAEDDYISHDNRIKNDFKEMLQLGLVKGGMKDIYPIYNLCVRDGKSNPHSAIGYLIHPKFVTLLNQWMSLRVSC</sequence>
<dbReference type="InterPro" id="IPR029058">
    <property type="entry name" value="AB_hydrolase_fold"/>
</dbReference>
<evidence type="ECO:0008006" key="3">
    <source>
        <dbReference type="Google" id="ProtNLM"/>
    </source>
</evidence>